<protein>
    <submittedName>
        <fullName evidence="1">Uncharacterized protein</fullName>
    </submittedName>
</protein>
<proteinExistence type="predicted"/>
<name>A0A0E9XKC9_ANGAN</name>
<dbReference type="AlphaFoldDB" id="A0A0E9XKC9"/>
<organism evidence="1">
    <name type="scientific">Anguilla anguilla</name>
    <name type="common">European freshwater eel</name>
    <name type="synonym">Muraena anguilla</name>
    <dbReference type="NCBI Taxonomy" id="7936"/>
    <lineage>
        <taxon>Eukaryota</taxon>
        <taxon>Metazoa</taxon>
        <taxon>Chordata</taxon>
        <taxon>Craniata</taxon>
        <taxon>Vertebrata</taxon>
        <taxon>Euteleostomi</taxon>
        <taxon>Actinopterygii</taxon>
        <taxon>Neopterygii</taxon>
        <taxon>Teleostei</taxon>
        <taxon>Anguilliformes</taxon>
        <taxon>Anguillidae</taxon>
        <taxon>Anguilla</taxon>
    </lineage>
</organism>
<accession>A0A0E9XKC9</accession>
<reference evidence="1" key="1">
    <citation type="submission" date="2014-11" db="EMBL/GenBank/DDBJ databases">
        <authorList>
            <person name="Amaro Gonzalez C."/>
        </authorList>
    </citation>
    <scope>NUCLEOTIDE SEQUENCE</scope>
</reference>
<evidence type="ECO:0000313" key="1">
    <source>
        <dbReference type="EMBL" id="JAI02877.1"/>
    </source>
</evidence>
<reference evidence="1" key="2">
    <citation type="journal article" date="2015" name="Fish Shellfish Immunol.">
        <title>Early steps in the European eel (Anguilla anguilla)-Vibrio vulnificus interaction in the gills: Role of the RtxA13 toxin.</title>
        <authorList>
            <person name="Callol A."/>
            <person name="Pajuelo D."/>
            <person name="Ebbesson L."/>
            <person name="Teles M."/>
            <person name="MacKenzie S."/>
            <person name="Amaro C."/>
        </authorList>
    </citation>
    <scope>NUCLEOTIDE SEQUENCE</scope>
</reference>
<dbReference type="EMBL" id="GBXM01005701">
    <property type="protein sequence ID" value="JAI02877.1"/>
    <property type="molecule type" value="Transcribed_RNA"/>
</dbReference>
<sequence>MTLDFLKDLVLCALLVLWSGNWPS</sequence>